<organism evidence="1 2">
    <name type="scientific">Trichomalopsis sarcophagae</name>
    <dbReference type="NCBI Taxonomy" id="543379"/>
    <lineage>
        <taxon>Eukaryota</taxon>
        <taxon>Metazoa</taxon>
        <taxon>Ecdysozoa</taxon>
        <taxon>Arthropoda</taxon>
        <taxon>Hexapoda</taxon>
        <taxon>Insecta</taxon>
        <taxon>Pterygota</taxon>
        <taxon>Neoptera</taxon>
        <taxon>Endopterygota</taxon>
        <taxon>Hymenoptera</taxon>
        <taxon>Apocrita</taxon>
        <taxon>Proctotrupomorpha</taxon>
        <taxon>Chalcidoidea</taxon>
        <taxon>Pteromalidae</taxon>
        <taxon>Pteromalinae</taxon>
        <taxon>Trichomalopsis</taxon>
    </lineage>
</organism>
<evidence type="ECO:0000313" key="1">
    <source>
        <dbReference type="EMBL" id="OXU31847.1"/>
    </source>
</evidence>
<keyword evidence="2" id="KW-1185">Reference proteome</keyword>
<proteinExistence type="predicted"/>
<gene>
    <name evidence="1" type="ORF">TSAR_016756</name>
</gene>
<reference evidence="1 2" key="1">
    <citation type="journal article" date="2017" name="Curr. Biol.">
        <title>The Evolution of Venom by Co-option of Single-Copy Genes.</title>
        <authorList>
            <person name="Martinson E.O."/>
            <person name="Mrinalini"/>
            <person name="Kelkar Y.D."/>
            <person name="Chang C.H."/>
            <person name="Werren J.H."/>
        </authorList>
    </citation>
    <scope>NUCLEOTIDE SEQUENCE [LARGE SCALE GENOMIC DNA]</scope>
    <source>
        <strain evidence="1 2">Alberta</strain>
        <tissue evidence="1">Whole body</tissue>
    </source>
</reference>
<dbReference type="Proteomes" id="UP000215335">
    <property type="component" value="Unassembled WGS sequence"/>
</dbReference>
<accession>A0A232FN98</accession>
<name>A0A232FN98_9HYME</name>
<dbReference type="AlphaFoldDB" id="A0A232FN98"/>
<comment type="caution">
    <text evidence="1">The sequence shown here is derived from an EMBL/GenBank/DDBJ whole genome shotgun (WGS) entry which is preliminary data.</text>
</comment>
<evidence type="ECO:0000313" key="2">
    <source>
        <dbReference type="Proteomes" id="UP000215335"/>
    </source>
</evidence>
<sequence length="44" mass="5156">MVLNMYNKKKKVAGVCTNICFFRFLQPENGIFPVEFPIFVGCRR</sequence>
<dbReference type="EMBL" id="NNAY01000024">
    <property type="protein sequence ID" value="OXU31847.1"/>
    <property type="molecule type" value="Genomic_DNA"/>
</dbReference>
<protein>
    <submittedName>
        <fullName evidence="1">Uncharacterized protein</fullName>
    </submittedName>
</protein>